<evidence type="ECO:0000256" key="1">
    <source>
        <dbReference type="ARBA" id="ARBA00022448"/>
    </source>
</evidence>
<dbReference type="AlphaFoldDB" id="A0A2Y9BFG7"/>
<dbReference type="CDD" id="cd03230">
    <property type="entry name" value="ABC_DR_subfamily_A"/>
    <property type="match status" value="1"/>
</dbReference>
<dbReference type="EMBL" id="QGDL01000009">
    <property type="protein sequence ID" value="PWJ28281.1"/>
    <property type="molecule type" value="Genomic_DNA"/>
</dbReference>
<evidence type="ECO:0000256" key="2">
    <source>
        <dbReference type="ARBA" id="ARBA00022741"/>
    </source>
</evidence>
<reference evidence="5 6" key="1">
    <citation type="submission" date="2018-05" db="EMBL/GenBank/DDBJ databases">
        <title>The Hungate 1000. A catalogue of reference genomes from the rumen microbiome.</title>
        <authorList>
            <person name="Kelly W."/>
        </authorList>
    </citation>
    <scope>NUCLEOTIDE SEQUENCE [LARGE SCALE GENOMIC DNA]</scope>
    <source>
        <strain evidence="5 6">NLAE-zl-C242</strain>
    </source>
</reference>
<organism evidence="5 6">
    <name type="scientific">Faecalicatena orotica</name>
    <dbReference type="NCBI Taxonomy" id="1544"/>
    <lineage>
        <taxon>Bacteria</taxon>
        <taxon>Bacillati</taxon>
        <taxon>Bacillota</taxon>
        <taxon>Clostridia</taxon>
        <taxon>Lachnospirales</taxon>
        <taxon>Lachnospiraceae</taxon>
        <taxon>Faecalicatena</taxon>
    </lineage>
</organism>
<comment type="caution">
    <text evidence="5">The sequence shown here is derived from an EMBL/GenBank/DDBJ whole genome shotgun (WGS) entry which is preliminary data.</text>
</comment>
<accession>A0A2Y9BFG7</accession>
<dbReference type="PANTHER" id="PTHR42939">
    <property type="entry name" value="ABC TRANSPORTER ATP-BINDING PROTEIN ALBC-RELATED"/>
    <property type="match status" value="1"/>
</dbReference>
<dbReference type="InterPro" id="IPR051782">
    <property type="entry name" value="ABC_Transporter_VariousFunc"/>
</dbReference>
<dbReference type="SMART" id="SM00382">
    <property type="entry name" value="AAA"/>
    <property type="match status" value="1"/>
</dbReference>
<dbReference type="SUPFAM" id="SSF52540">
    <property type="entry name" value="P-loop containing nucleoside triphosphate hydrolases"/>
    <property type="match status" value="1"/>
</dbReference>
<proteinExistence type="predicted"/>
<dbReference type="PROSITE" id="PS50893">
    <property type="entry name" value="ABC_TRANSPORTER_2"/>
    <property type="match status" value="1"/>
</dbReference>
<keyword evidence="2" id="KW-0547">Nucleotide-binding</keyword>
<evidence type="ECO:0000256" key="3">
    <source>
        <dbReference type="ARBA" id="ARBA00022840"/>
    </source>
</evidence>
<evidence type="ECO:0000313" key="5">
    <source>
        <dbReference type="EMBL" id="PWJ28281.1"/>
    </source>
</evidence>
<keyword evidence="3 5" id="KW-0067">ATP-binding</keyword>
<protein>
    <submittedName>
        <fullName evidence="5">ABC-2 type transport system ATP-binding protein</fullName>
    </submittedName>
</protein>
<name>A0A2Y9BFG7_9FIRM</name>
<dbReference type="PANTHER" id="PTHR42939:SF1">
    <property type="entry name" value="ABC TRANSPORTER ATP-BINDING PROTEIN ALBC-RELATED"/>
    <property type="match status" value="1"/>
</dbReference>
<sequence length="225" mass="25093">MNMLSCRNLKKIYQKQCVVNGLSFAVQEGEAFALLGSNGAGKTTTIKMILGLIPKDGGDVEKQENIRIGYSPETPYFHPFLNGREVLEFYGSLQNIPKKELKEQIPALLDRAGLEDSRTKVKNYSKGMLQRLALAQALLGDPKLLILDEPSAGLDALGRVEMMQTIRSLKEDGKTIIINSHILGDIERVCDRGIIIKKGNLLYEWEKGKENRSLEEIFVEKIGGM</sequence>
<dbReference type="InterPro" id="IPR003593">
    <property type="entry name" value="AAA+_ATPase"/>
</dbReference>
<dbReference type="InterPro" id="IPR003439">
    <property type="entry name" value="ABC_transporter-like_ATP-bd"/>
</dbReference>
<dbReference type="InterPro" id="IPR017871">
    <property type="entry name" value="ABC_transporter-like_CS"/>
</dbReference>
<dbReference type="Gene3D" id="3.40.50.300">
    <property type="entry name" value="P-loop containing nucleotide triphosphate hydrolases"/>
    <property type="match status" value="1"/>
</dbReference>
<dbReference type="Pfam" id="PF00005">
    <property type="entry name" value="ABC_tran"/>
    <property type="match status" value="1"/>
</dbReference>
<dbReference type="Proteomes" id="UP000245845">
    <property type="component" value="Unassembled WGS sequence"/>
</dbReference>
<dbReference type="GO" id="GO:0005524">
    <property type="term" value="F:ATP binding"/>
    <property type="evidence" value="ECO:0007669"/>
    <property type="project" value="UniProtKB-KW"/>
</dbReference>
<keyword evidence="1" id="KW-0813">Transport</keyword>
<dbReference type="GO" id="GO:0016887">
    <property type="term" value="F:ATP hydrolysis activity"/>
    <property type="evidence" value="ECO:0007669"/>
    <property type="project" value="InterPro"/>
</dbReference>
<feature type="domain" description="ABC transporter" evidence="4">
    <location>
        <begin position="4"/>
        <end position="223"/>
    </location>
</feature>
<dbReference type="PROSITE" id="PS00211">
    <property type="entry name" value="ABC_TRANSPORTER_1"/>
    <property type="match status" value="1"/>
</dbReference>
<gene>
    <name evidence="5" type="ORF">A8806_109161</name>
</gene>
<dbReference type="InterPro" id="IPR027417">
    <property type="entry name" value="P-loop_NTPase"/>
</dbReference>
<keyword evidence="6" id="KW-1185">Reference proteome</keyword>
<evidence type="ECO:0000259" key="4">
    <source>
        <dbReference type="PROSITE" id="PS50893"/>
    </source>
</evidence>
<dbReference type="RefSeq" id="WP_181368749.1">
    <property type="nucleotide sequence ID" value="NZ_BAAACK010000009.1"/>
</dbReference>
<evidence type="ECO:0000313" key="6">
    <source>
        <dbReference type="Proteomes" id="UP000245845"/>
    </source>
</evidence>